<dbReference type="Gene3D" id="3.40.50.1110">
    <property type="entry name" value="SGNH hydrolase"/>
    <property type="match status" value="1"/>
</dbReference>
<name>A0A162PPA1_COLIC</name>
<reference evidence="2 3" key="1">
    <citation type="submission" date="2015-06" db="EMBL/GenBank/DDBJ databases">
        <title>Survival trade-offs in plant roots during colonization by closely related pathogenic and mutualistic fungi.</title>
        <authorList>
            <person name="Hacquard S."/>
            <person name="Kracher B."/>
            <person name="Hiruma K."/>
            <person name="Weinman A."/>
            <person name="Muench P."/>
            <person name="Garrido Oter R."/>
            <person name="Ver Loren van Themaat E."/>
            <person name="Dallerey J.-F."/>
            <person name="Damm U."/>
            <person name="Henrissat B."/>
            <person name="Lespinet O."/>
            <person name="Thon M."/>
            <person name="Kemen E."/>
            <person name="McHardy A.C."/>
            <person name="Schulze-Lefert P."/>
            <person name="O'Connell R.J."/>
        </authorList>
    </citation>
    <scope>NUCLEOTIDE SEQUENCE [LARGE SCALE GENOMIC DNA]</scope>
    <source>
        <strain evidence="2 3">MAFF 238704</strain>
    </source>
</reference>
<dbReference type="EMBL" id="LFIW01000229">
    <property type="protein sequence ID" value="KZL87405.1"/>
    <property type="molecule type" value="Genomic_DNA"/>
</dbReference>
<dbReference type="GO" id="GO:0004622">
    <property type="term" value="F:phosphatidylcholine lysophospholipase activity"/>
    <property type="evidence" value="ECO:0007669"/>
    <property type="project" value="TreeGrafter"/>
</dbReference>
<evidence type="ECO:0000259" key="1">
    <source>
        <dbReference type="Pfam" id="PF13472"/>
    </source>
</evidence>
<gene>
    <name evidence="2" type="ORF">CI238_03971</name>
</gene>
<sequence>LLASLVVRSRKPSQPQYHFTSAMHVNAFLLRWAATLLTSTTSVYAAPTQQTPTLHSRADFNILVGGNVSLRIMPLGASITYGLTSTDGNGYREALRNLLVADGNPVDMVGSHPNGTMEDNENEGWSGFRIEQVLEKAKGSVPTTLPNLVLINAGTNDCAQNYDPDNANVRMLEMLEYIWNTSKRASIVLSTLLPNGNNTTEACVLRVNEQYKTLIEEQQALSKKIVLADMHSDKGPLKSDLVDGTHPSDAGYVKMANVWFESIKDAASRGWLESPQALPESKRSD</sequence>
<protein>
    <submittedName>
        <fullName evidence="2">Gdsl-like lipase acylhydrolase</fullName>
    </submittedName>
</protein>
<accession>A0A162PPA1</accession>
<dbReference type="PANTHER" id="PTHR30383">
    <property type="entry name" value="THIOESTERASE 1/PROTEASE 1/LYSOPHOSPHOLIPASE L1"/>
    <property type="match status" value="1"/>
</dbReference>
<keyword evidence="3" id="KW-1185">Reference proteome</keyword>
<dbReference type="InterPro" id="IPR036514">
    <property type="entry name" value="SGNH_hydro_sf"/>
</dbReference>
<dbReference type="InterPro" id="IPR013830">
    <property type="entry name" value="SGNH_hydro"/>
</dbReference>
<evidence type="ECO:0000313" key="2">
    <source>
        <dbReference type="EMBL" id="KZL87405.1"/>
    </source>
</evidence>
<dbReference type="STRING" id="1573173.A0A162PPA1"/>
<feature type="domain" description="SGNH hydrolase-type esterase" evidence="1">
    <location>
        <begin position="75"/>
        <end position="252"/>
    </location>
</feature>
<dbReference type="AlphaFoldDB" id="A0A162PPA1"/>
<evidence type="ECO:0000313" key="3">
    <source>
        <dbReference type="Proteomes" id="UP000076584"/>
    </source>
</evidence>
<organism evidence="2 3">
    <name type="scientific">Colletotrichum incanum</name>
    <name type="common">Soybean anthracnose fungus</name>
    <dbReference type="NCBI Taxonomy" id="1573173"/>
    <lineage>
        <taxon>Eukaryota</taxon>
        <taxon>Fungi</taxon>
        <taxon>Dikarya</taxon>
        <taxon>Ascomycota</taxon>
        <taxon>Pezizomycotina</taxon>
        <taxon>Sordariomycetes</taxon>
        <taxon>Hypocreomycetidae</taxon>
        <taxon>Glomerellales</taxon>
        <taxon>Glomerellaceae</taxon>
        <taxon>Colletotrichum</taxon>
        <taxon>Colletotrichum spaethianum species complex</taxon>
    </lineage>
</organism>
<dbReference type="CDD" id="cd01833">
    <property type="entry name" value="XynB_like"/>
    <property type="match status" value="1"/>
</dbReference>
<dbReference type="Proteomes" id="UP000076584">
    <property type="component" value="Unassembled WGS sequence"/>
</dbReference>
<dbReference type="SUPFAM" id="SSF52266">
    <property type="entry name" value="SGNH hydrolase"/>
    <property type="match status" value="1"/>
</dbReference>
<dbReference type="PANTHER" id="PTHR30383:SF31">
    <property type="entry name" value="SGNH HYDROLASE-TYPE ESTERASE DOMAIN-CONTAINING PROTEIN-RELATED"/>
    <property type="match status" value="1"/>
</dbReference>
<keyword evidence="2" id="KW-0378">Hydrolase</keyword>
<feature type="non-terminal residue" evidence="2">
    <location>
        <position position="1"/>
    </location>
</feature>
<comment type="caution">
    <text evidence="2">The sequence shown here is derived from an EMBL/GenBank/DDBJ whole genome shotgun (WGS) entry which is preliminary data.</text>
</comment>
<dbReference type="Pfam" id="PF13472">
    <property type="entry name" value="Lipase_GDSL_2"/>
    <property type="match status" value="1"/>
</dbReference>
<proteinExistence type="predicted"/>
<dbReference type="InterPro" id="IPR051532">
    <property type="entry name" value="Ester_Hydrolysis_Enzymes"/>
</dbReference>